<keyword evidence="3" id="KW-1185">Reference proteome</keyword>
<reference evidence="2" key="1">
    <citation type="submission" date="2020-11" db="EMBL/GenBank/DDBJ databases">
        <authorList>
            <consortium name="DOE Joint Genome Institute"/>
            <person name="Ahrendt S."/>
            <person name="Riley R."/>
            <person name="Andreopoulos W."/>
            <person name="Labutti K."/>
            <person name="Pangilinan J."/>
            <person name="Ruiz-Duenas F.J."/>
            <person name="Barrasa J.M."/>
            <person name="Sanchez-Garcia M."/>
            <person name="Camarero S."/>
            <person name="Miyauchi S."/>
            <person name="Serrano A."/>
            <person name="Linde D."/>
            <person name="Babiker R."/>
            <person name="Drula E."/>
            <person name="Ayuso-Fernandez I."/>
            <person name="Pacheco R."/>
            <person name="Padilla G."/>
            <person name="Ferreira P."/>
            <person name="Barriuso J."/>
            <person name="Kellner H."/>
            <person name="Castanera R."/>
            <person name="Alfaro M."/>
            <person name="Ramirez L."/>
            <person name="Pisabarro A.G."/>
            <person name="Kuo A."/>
            <person name="Tritt A."/>
            <person name="Lipzen A."/>
            <person name="He G."/>
            <person name="Yan M."/>
            <person name="Ng V."/>
            <person name="Cullen D."/>
            <person name="Martin F."/>
            <person name="Rosso M.-N."/>
            <person name="Henrissat B."/>
            <person name="Hibbett D."/>
            <person name="Martinez A.T."/>
            <person name="Grigoriev I.V."/>
        </authorList>
    </citation>
    <scope>NUCLEOTIDE SEQUENCE</scope>
    <source>
        <strain evidence="2">AH 40177</strain>
    </source>
</reference>
<feature type="transmembrane region" description="Helical" evidence="1">
    <location>
        <begin position="361"/>
        <end position="388"/>
    </location>
</feature>
<name>A0A9P5TZ02_9AGAR</name>
<evidence type="ECO:0000313" key="3">
    <source>
        <dbReference type="Proteomes" id="UP000772434"/>
    </source>
</evidence>
<dbReference type="EMBL" id="JADNRY010000274">
    <property type="protein sequence ID" value="KAF9059852.1"/>
    <property type="molecule type" value="Genomic_DNA"/>
</dbReference>
<dbReference type="Proteomes" id="UP000772434">
    <property type="component" value="Unassembled WGS sequence"/>
</dbReference>
<evidence type="ECO:0000256" key="1">
    <source>
        <dbReference type="SAM" id="Phobius"/>
    </source>
</evidence>
<keyword evidence="1" id="KW-0812">Transmembrane</keyword>
<gene>
    <name evidence="2" type="ORF">BDP27DRAFT_1237851</name>
</gene>
<feature type="non-terminal residue" evidence="2">
    <location>
        <position position="1"/>
    </location>
</feature>
<evidence type="ECO:0008006" key="4">
    <source>
        <dbReference type="Google" id="ProtNLM"/>
    </source>
</evidence>
<accession>A0A9P5TZ02</accession>
<feature type="transmembrane region" description="Helical" evidence="1">
    <location>
        <begin position="13"/>
        <end position="36"/>
    </location>
</feature>
<comment type="caution">
    <text evidence="2">The sequence shown here is derived from an EMBL/GenBank/DDBJ whole genome shotgun (WGS) entry which is preliminary data.</text>
</comment>
<protein>
    <recommendedName>
        <fullName evidence="4">Transmembrane protein</fullName>
    </recommendedName>
</protein>
<dbReference type="OrthoDB" id="3170828at2759"/>
<proteinExistence type="predicted"/>
<organism evidence="2 3">
    <name type="scientific">Rhodocollybia butyracea</name>
    <dbReference type="NCBI Taxonomy" id="206335"/>
    <lineage>
        <taxon>Eukaryota</taxon>
        <taxon>Fungi</taxon>
        <taxon>Dikarya</taxon>
        <taxon>Basidiomycota</taxon>
        <taxon>Agaricomycotina</taxon>
        <taxon>Agaricomycetes</taxon>
        <taxon>Agaricomycetidae</taxon>
        <taxon>Agaricales</taxon>
        <taxon>Marasmiineae</taxon>
        <taxon>Omphalotaceae</taxon>
        <taxon>Rhodocollybia</taxon>
    </lineage>
</organism>
<evidence type="ECO:0000313" key="2">
    <source>
        <dbReference type="EMBL" id="KAF9059852.1"/>
    </source>
</evidence>
<keyword evidence="1" id="KW-1133">Transmembrane helix</keyword>
<keyword evidence="1" id="KW-0472">Membrane</keyword>
<sequence length="401" mass="43664">YPVTRPLREWWKWIDLVLAFSGIAVFTLLVILNSYLVGYDVVSITTDSFNFSAAAPWIASLSYNSSLVCQPHTFSLGDVFRTNISAFPYVIYNVMDASRPDQIDTQLQYANSYLESCDVIETSVEVSPGDRKLSLLASISCPPPLSFEASTTWSYSNHPVIGTVNPSTFSSNSTTTAVLTAMTEFGGTAYNGIYSHHYFTIPTETANSVALRSVIFQAIPSCISASSSCVRPHVNITFGNAIDQPTLQIVSGGPDLAGTSVDLGDLYNVLEVFYHAIRIDLGKWTPDNIFTNTTAFNHSLSWTPGIGVNETFIQIANTQGMLYAATTNLLDSSPANPPSSLATIRTQYTCQTLQRKSPGTMVISVLTASLSMFLAIWGVSLSLIGFIADRTRTSRGMNRSH</sequence>
<dbReference type="AlphaFoldDB" id="A0A9P5TZ02"/>